<dbReference type="KEGG" id="clx:CLAN_0369"/>
<dbReference type="PANTHER" id="PTHR30580">
    <property type="entry name" value="PRIMOSOMAL PROTEIN N"/>
    <property type="match status" value="1"/>
</dbReference>
<keyword evidence="2 12" id="KW-0235">DNA replication</keyword>
<evidence type="ECO:0000256" key="5">
    <source>
        <dbReference type="ARBA" id="ARBA00022801"/>
    </source>
</evidence>
<reference evidence="16" key="1">
    <citation type="journal article" date="2017" name="Genome Biol. Evol.">
        <title>Comparative Genomic Analysis Identifies a Campylobacter Clade Deficient in Selenium Metabolism.</title>
        <authorList>
            <person name="Miller W.G."/>
            <person name="Yee E."/>
            <person name="Lopes B.S."/>
            <person name="Chapman M.H."/>
            <person name="Huynh S."/>
            <person name="Bono J.L."/>
            <person name="Parker C.T."/>
            <person name="Strachan N.J.C."/>
            <person name="Forbes K.J."/>
        </authorList>
    </citation>
    <scope>NUCLEOTIDE SEQUENCE [LARGE SCALE GENOMIC DNA]</scope>
    <source>
        <strain evidence="16">NCTC 13004</strain>
    </source>
</reference>
<dbReference type="InterPro" id="IPR014001">
    <property type="entry name" value="Helicase_ATP-bd"/>
</dbReference>
<dbReference type="GO" id="GO:0016887">
    <property type="term" value="F:ATP hydrolysis activity"/>
    <property type="evidence" value="ECO:0007669"/>
    <property type="project" value="RHEA"/>
</dbReference>
<dbReference type="NCBIfam" id="NF004069">
    <property type="entry name" value="PRK05580.2-1"/>
    <property type="match status" value="1"/>
</dbReference>
<dbReference type="GO" id="GO:1990077">
    <property type="term" value="C:primosome complex"/>
    <property type="evidence" value="ECO:0007669"/>
    <property type="project" value="UniProtKB-UniRule"/>
</dbReference>
<dbReference type="AlphaFoldDB" id="A0A1X9SLK1"/>
<keyword evidence="4 12" id="KW-0547">Nucleotide-binding</keyword>
<dbReference type="Pfam" id="PF00270">
    <property type="entry name" value="DEAD"/>
    <property type="match status" value="1"/>
</dbReference>
<feature type="domain" description="Helicase ATP-binding" evidence="13">
    <location>
        <begin position="118"/>
        <end position="284"/>
    </location>
</feature>
<evidence type="ECO:0000313" key="16">
    <source>
        <dbReference type="Proteomes" id="UP000202031"/>
    </source>
</evidence>
<dbReference type="InterPro" id="IPR011545">
    <property type="entry name" value="DEAD/DEAH_box_helicase_dom"/>
</dbReference>
<comment type="catalytic activity">
    <reaction evidence="11 12">
        <text>ATP + H2O = ADP + phosphate + H(+)</text>
        <dbReference type="Rhea" id="RHEA:13065"/>
        <dbReference type="ChEBI" id="CHEBI:15377"/>
        <dbReference type="ChEBI" id="CHEBI:15378"/>
        <dbReference type="ChEBI" id="CHEBI:30616"/>
        <dbReference type="ChEBI" id="CHEBI:43474"/>
        <dbReference type="ChEBI" id="CHEBI:456216"/>
        <dbReference type="EC" id="5.6.2.4"/>
    </reaction>
</comment>
<gene>
    <name evidence="12 15" type="primary">priA</name>
    <name evidence="15" type="ORF">CLAN_0369</name>
</gene>
<feature type="binding site" evidence="12">
    <location>
        <position position="335"/>
    </location>
    <ligand>
        <name>Zn(2+)</name>
        <dbReference type="ChEBI" id="CHEBI:29105"/>
        <label>1</label>
    </ligand>
</feature>
<dbReference type="InterPro" id="IPR041236">
    <property type="entry name" value="PriA_C"/>
</dbReference>
<comment type="subunit">
    <text evidence="12">Component of the replication restart primosome.</text>
</comment>
<evidence type="ECO:0000259" key="14">
    <source>
        <dbReference type="PROSITE" id="PS51194"/>
    </source>
</evidence>
<keyword evidence="8 12" id="KW-0067">ATP-binding</keyword>
<dbReference type="GO" id="GO:0006269">
    <property type="term" value="P:DNA replication, synthesis of primer"/>
    <property type="evidence" value="ECO:0007669"/>
    <property type="project" value="UniProtKB-KW"/>
</dbReference>
<dbReference type="SMART" id="SM00490">
    <property type="entry name" value="HELICc"/>
    <property type="match status" value="1"/>
</dbReference>
<feature type="binding site" evidence="12">
    <location>
        <position position="341"/>
    </location>
    <ligand>
        <name>Zn(2+)</name>
        <dbReference type="ChEBI" id="CHEBI:29105"/>
        <label>2</label>
    </ligand>
</feature>
<evidence type="ECO:0000256" key="4">
    <source>
        <dbReference type="ARBA" id="ARBA00022741"/>
    </source>
</evidence>
<dbReference type="HAMAP" id="MF_00983">
    <property type="entry name" value="PriA"/>
    <property type="match status" value="1"/>
</dbReference>
<evidence type="ECO:0000259" key="13">
    <source>
        <dbReference type="PROSITE" id="PS51192"/>
    </source>
</evidence>
<evidence type="ECO:0000256" key="12">
    <source>
        <dbReference type="HAMAP-Rule" id="MF_00983"/>
    </source>
</evidence>
<evidence type="ECO:0000256" key="8">
    <source>
        <dbReference type="ARBA" id="ARBA00022840"/>
    </source>
</evidence>
<dbReference type="GO" id="GO:0005524">
    <property type="term" value="F:ATP binding"/>
    <property type="evidence" value="ECO:0007669"/>
    <property type="project" value="UniProtKB-UniRule"/>
</dbReference>
<feature type="binding site" evidence="12">
    <location>
        <position position="375"/>
    </location>
    <ligand>
        <name>Zn(2+)</name>
        <dbReference type="ChEBI" id="CHEBI:29105"/>
        <label>1</label>
    </ligand>
</feature>
<feature type="binding site" evidence="12">
    <location>
        <position position="344"/>
    </location>
    <ligand>
        <name>Zn(2+)</name>
        <dbReference type="ChEBI" id="CHEBI:29105"/>
        <label>2</label>
    </ligand>
</feature>
<feature type="binding site" evidence="12">
    <location>
        <position position="359"/>
    </location>
    <ligand>
        <name>Zn(2+)</name>
        <dbReference type="ChEBI" id="CHEBI:29105"/>
        <label>2</label>
    </ligand>
</feature>
<dbReference type="Proteomes" id="UP000202031">
    <property type="component" value="Chromosome"/>
</dbReference>
<name>A0A1X9SLK1_9BACT</name>
<dbReference type="RefSeq" id="WP_100590449.1">
    <property type="nucleotide sequence ID" value="NZ_CP015578.1"/>
</dbReference>
<evidence type="ECO:0000313" key="15">
    <source>
        <dbReference type="EMBL" id="ARQ97127.1"/>
    </source>
</evidence>
<comment type="function">
    <text evidence="12">Initiates the restart of stalled replication forks, which reloads the replicative helicase on sites other than the origin of replication. Recognizes and binds to abandoned replication forks and remodels them to uncover a helicase loading site. Promotes assembly of the primosome at these replication forks.</text>
</comment>
<dbReference type="SMART" id="SM00487">
    <property type="entry name" value="DEXDc"/>
    <property type="match status" value="1"/>
</dbReference>
<feature type="binding site" evidence="12">
    <location>
        <position position="362"/>
    </location>
    <ligand>
        <name>Zn(2+)</name>
        <dbReference type="ChEBI" id="CHEBI:29105"/>
        <label>2</label>
    </ligand>
</feature>
<dbReference type="PROSITE" id="PS51192">
    <property type="entry name" value="HELICASE_ATP_BIND_1"/>
    <property type="match status" value="1"/>
</dbReference>
<reference evidence="16" key="2">
    <citation type="journal article" date="2017" name="Genome Biol. Evol.">
        <title>Comparative genomic analysis identifies a Campylobacter clade deficient in selenium metabolism.</title>
        <authorList>
            <person name="Miller W.G."/>
            <person name="Yee E."/>
            <person name="Lopes B.S."/>
            <person name="Chapman M.H."/>
            <person name="Huynh S."/>
            <person name="Bono J.L."/>
            <person name="Parker C.T."/>
            <person name="Strachan N.J.C."/>
            <person name="Forbes K.J."/>
        </authorList>
    </citation>
    <scope>NUCLEOTIDE SEQUENCE [LARGE SCALE GENOMIC DNA]</scope>
    <source>
        <strain evidence="16">NCTC 13004</strain>
    </source>
</reference>
<dbReference type="EC" id="5.6.2.4" evidence="12"/>
<dbReference type="Pfam" id="PF18074">
    <property type="entry name" value="PriA_C"/>
    <property type="match status" value="1"/>
</dbReference>
<dbReference type="GO" id="GO:0006302">
    <property type="term" value="P:double-strand break repair"/>
    <property type="evidence" value="ECO:0007669"/>
    <property type="project" value="InterPro"/>
</dbReference>
<comment type="similarity">
    <text evidence="12">Belongs to the helicase family. PriA subfamily.</text>
</comment>
<dbReference type="GO" id="GO:0006310">
    <property type="term" value="P:DNA recombination"/>
    <property type="evidence" value="ECO:0007669"/>
    <property type="project" value="InterPro"/>
</dbReference>
<comment type="catalytic activity">
    <reaction evidence="12">
        <text>Couples ATP hydrolysis with the unwinding of duplex DNA by translocating in the 3'-5' direction.</text>
        <dbReference type="EC" id="5.6.2.4"/>
    </reaction>
</comment>
<dbReference type="InterPro" id="IPR040498">
    <property type="entry name" value="PriA_CRR"/>
</dbReference>
<dbReference type="InterPro" id="IPR005259">
    <property type="entry name" value="PriA"/>
</dbReference>
<dbReference type="InterPro" id="IPR027417">
    <property type="entry name" value="P-loop_NTPase"/>
</dbReference>
<dbReference type="GO" id="GO:0008270">
    <property type="term" value="F:zinc ion binding"/>
    <property type="evidence" value="ECO:0007669"/>
    <property type="project" value="UniProtKB-UniRule"/>
</dbReference>
<keyword evidence="7 12" id="KW-0862">Zinc</keyword>
<evidence type="ECO:0000256" key="11">
    <source>
        <dbReference type="ARBA" id="ARBA00048988"/>
    </source>
</evidence>
<keyword evidence="9 12" id="KW-0238">DNA-binding</keyword>
<evidence type="ECO:0000256" key="9">
    <source>
        <dbReference type="ARBA" id="ARBA00023125"/>
    </source>
</evidence>
<dbReference type="EMBL" id="CP015578">
    <property type="protein sequence ID" value="ARQ97127.1"/>
    <property type="molecule type" value="Genomic_DNA"/>
</dbReference>
<dbReference type="SUPFAM" id="SSF52540">
    <property type="entry name" value="P-loop containing nucleoside triphosphate hydrolases"/>
    <property type="match status" value="1"/>
</dbReference>
<keyword evidence="3 12" id="KW-0479">Metal-binding</keyword>
<keyword evidence="10 12" id="KW-0413">Isomerase</keyword>
<dbReference type="Gene3D" id="3.40.50.300">
    <property type="entry name" value="P-loop containing nucleotide triphosphate hydrolases"/>
    <property type="match status" value="2"/>
</dbReference>
<feature type="domain" description="Helicase C-terminal" evidence="14">
    <location>
        <begin position="313"/>
        <end position="528"/>
    </location>
</feature>
<feature type="binding site" evidence="12">
    <location>
        <position position="372"/>
    </location>
    <ligand>
        <name>Zn(2+)</name>
        <dbReference type="ChEBI" id="CHEBI:29105"/>
        <label>1</label>
    </ligand>
</feature>
<dbReference type="PROSITE" id="PS51194">
    <property type="entry name" value="HELICASE_CTER"/>
    <property type="match status" value="1"/>
</dbReference>
<feature type="binding site" evidence="12">
    <location>
        <position position="332"/>
    </location>
    <ligand>
        <name>Zn(2+)</name>
        <dbReference type="ChEBI" id="CHEBI:29105"/>
        <label>1</label>
    </ligand>
</feature>
<dbReference type="GO" id="GO:0006270">
    <property type="term" value="P:DNA replication initiation"/>
    <property type="evidence" value="ECO:0007669"/>
    <property type="project" value="TreeGrafter"/>
</dbReference>
<keyword evidence="6 12" id="KW-0347">Helicase</keyword>
<proteinExistence type="inferred from homology"/>
<dbReference type="NCBIfam" id="TIGR00595">
    <property type="entry name" value="priA"/>
    <property type="match status" value="1"/>
</dbReference>
<evidence type="ECO:0000256" key="2">
    <source>
        <dbReference type="ARBA" id="ARBA00022705"/>
    </source>
</evidence>
<dbReference type="FunFam" id="3.40.50.300:FF:000489">
    <property type="entry name" value="Primosome assembly protein PriA"/>
    <property type="match status" value="1"/>
</dbReference>
<dbReference type="GO" id="GO:0003677">
    <property type="term" value="F:DNA binding"/>
    <property type="evidence" value="ECO:0007669"/>
    <property type="project" value="UniProtKB-UniRule"/>
</dbReference>
<evidence type="ECO:0000256" key="7">
    <source>
        <dbReference type="ARBA" id="ARBA00022833"/>
    </source>
</evidence>
<dbReference type="Pfam" id="PF18319">
    <property type="entry name" value="Zn_ribbon_PriA"/>
    <property type="match status" value="1"/>
</dbReference>
<dbReference type="Pfam" id="PF00271">
    <property type="entry name" value="Helicase_C"/>
    <property type="match status" value="1"/>
</dbReference>
<dbReference type="PANTHER" id="PTHR30580:SF0">
    <property type="entry name" value="PRIMOSOMAL PROTEIN N"/>
    <property type="match status" value="1"/>
</dbReference>
<comment type="cofactor">
    <cofactor evidence="12">
        <name>Zn(2+)</name>
        <dbReference type="ChEBI" id="CHEBI:29105"/>
    </cofactor>
    <text evidence="12">Binds 2 zinc ions per subunit.</text>
</comment>
<sequence>MNYYEIAIIGLNLQPLTYESEFQLSEFEIVSVVLRGKEQSGCVIKSVSKPNFKTTKISKRLNLNFTTFQATLAKFISHYYTCEIGVALGLFEPFSGYEPERYSFIKSPNLSPLQQQATQFAKQNQISLIFGDTGSGKSEIYISLIRECLNSGKQALFLMPEISLTPQMQGRLEAYFGDNVGIWHSKISTKNKKSLLSNFSSGKINLIAGARSSLFLPFSNLGLIVVDEEHDDSYKSSSDPYYNAKDLAIYIANKFGIKCILGSATPSLNSYAKFPHFRLKGQFYNSQKEYIYDHSPTGLNELILNSIAKELASHKQIIIFLPTRANFKFLTCQKCAQSIQCPYCSISLSLHKKQKALKCHYCGFTCAIPNLCPSCNSDMLESHKIGTSELLLELKSHFPSANIAKFDKDEITTQKKLTTLLKNFNENKIDIIVGTQMLSKGHDYHNVSLAIIMGLDEHLDYSDYQARSKSLALAMQVAGRAGRADHGKVIIQGLKCEFFAKYMDKFDQFIDDEMSIREGLYPPFMRLLRIKIEDKDENRAIIKMEKTLKELENIPNLEIIGSGKCVIEMIASKYRYQILLRSQSHIPLLKASQVARFYGALPDIDPVNFN</sequence>
<evidence type="ECO:0000256" key="1">
    <source>
        <dbReference type="ARBA" id="ARBA00022515"/>
    </source>
</evidence>
<dbReference type="GeneID" id="46920842"/>
<keyword evidence="5 12" id="KW-0378">Hydrolase</keyword>
<evidence type="ECO:0000256" key="6">
    <source>
        <dbReference type="ARBA" id="ARBA00022806"/>
    </source>
</evidence>
<keyword evidence="1 12" id="KW-0639">Primosome</keyword>
<organism evidence="15 16">
    <name type="scientific">Campylobacter lanienae NCTC 13004</name>
    <dbReference type="NCBI Taxonomy" id="1031753"/>
    <lineage>
        <taxon>Bacteria</taxon>
        <taxon>Pseudomonadati</taxon>
        <taxon>Campylobacterota</taxon>
        <taxon>Epsilonproteobacteria</taxon>
        <taxon>Campylobacterales</taxon>
        <taxon>Campylobacteraceae</taxon>
        <taxon>Campylobacter</taxon>
    </lineage>
</organism>
<evidence type="ECO:0000256" key="3">
    <source>
        <dbReference type="ARBA" id="ARBA00022723"/>
    </source>
</evidence>
<protein>
    <recommendedName>
        <fullName evidence="12">Replication restart protein PriA</fullName>
    </recommendedName>
    <alternativeName>
        <fullName evidence="12">ATP-dependent DNA helicase PriA</fullName>
        <ecNumber evidence="12">5.6.2.4</ecNumber>
    </alternativeName>
    <alternativeName>
        <fullName evidence="12">DNA 3'-5' helicase PriA</fullName>
    </alternativeName>
</protein>
<evidence type="ECO:0000256" key="10">
    <source>
        <dbReference type="ARBA" id="ARBA00023235"/>
    </source>
</evidence>
<dbReference type="GO" id="GO:0043138">
    <property type="term" value="F:3'-5' DNA helicase activity"/>
    <property type="evidence" value="ECO:0007669"/>
    <property type="project" value="UniProtKB-EC"/>
</dbReference>
<accession>A0A1X9SLK1</accession>
<dbReference type="InterPro" id="IPR001650">
    <property type="entry name" value="Helicase_C-like"/>
</dbReference>